<keyword evidence="3" id="KW-1185">Reference proteome</keyword>
<gene>
    <name evidence="2" type="ORF">Pla175_43790</name>
</gene>
<name>A0A518DHL6_9BACT</name>
<protein>
    <submittedName>
        <fullName evidence="2">Uncharacterized protein</fullName>
    </submittedName>
</protein>
<dbReference type="Proteomes" id="UP000317429">
    <property type="component" value="Chromosome"/>
</dbReference>
<dbReference type="EMBL" id="CP036291">
    <property type="protein sequence ID" value="QDU90965.1"/>
    <property type="molecule type" value="Genomic_DNA"/>
</dbReference>
<dbReference type="KEGG" id="pnd:Pla175_43790"/>
<reference evidence="2 3" key="1">
    <citation type="submission" date="2019-02" db="EMBL/GenBank/DDBJ databases">
        <title>Deep-cultivation of Planctomycetes and their phenomic and genomic characterization uncovers novel biology.</title>
        <authorList>
            <person name="Wiegand S."/>
            <person name="Jogler M."/>
            <person name="Boedeker C."/>
            <person name="Pinto D."/>
            <person name="Vollmers J."/>
            <person name="Rivas-Marin E."/>
            <person name="Kohn T."/>
            <person name="Peeters S.H."/>
            <person name="Heuer A."/>
            <person name="Rast P."/>
            <person name="Oberbeckmann S."/>
            <person name="Bunk B."/>
            <person name="Jeske O."/>
            <person name="Meyerdierks A."/>
            <person name="Storesund J.E."/>
            <person name="Kallscheuer N."/>
            <person name="Luecker S."/>
            <person name="Lage O.M."/>
            <person name="Pohl T."/>
            <person name="Merkel B.J."/>
            <person name="Hornburger P."/>
            <person name="Mueller R.-W."/>
            <person name="Bruemmer F."/>
            <person name="Labrenz M."/>
            <person name="Spormann A.M."/>
            <person name="Op den Camp H."/>
            <person name="Overmann J."/>
            <person name="Amann R."/>
            <person name="Jetten M.S.M."/>
            <person name="Mascher T."/>
            <person name="Medema M.H."/>
            <person name="Devos D.P."/>
            <person name="Kaster A.-K."/>
            <person name="Ovreas L."/>
            <person name="Rohde M."/>
            <person name="Galperin M.Y."/>
            <person name="Jogler C."/>
        </authorList>
    </citation>
    <scope>NUCLEOTIDE SEQUENCE [LARGE SCALE GENOMIC DNA]</scope>
    <source>
        <strain evidence="2 3">Pla175</strain>
    </source>
</reference>
<evidence type="ECO:0000256" key="1">
    <source>
        <dbReference type="SAM" id="MobiDB-lite"/>
    </source>
</evidence>
<proteinExistence type="predicted"/>
<evidence type="ECO:0000313" key="2">
    <source>
        <dbReference type="EMBL" id="QDU90965.1"/>
    </source>
</evidence>
<organism evidence="2 3">
    <name type="scientific">Pirellulimonas nuda</name>
    <dbReference type="NCBI Taxonomy" id="2528009"/>
    <lineage>
        <taxon>Bacteria</taxon>
        <taxon>Pseudomonadati</taxon>
        <taxon>Planctomycetota</taxon>
        <taxon>Planctomycetia</taxon>
        <taxon>Pirellulales</taxon>
        <taxon>Lacipirellulaceae</taxon>
        <taxon>Pirellulimonas</taxon>
    </lineage>
</organism>
<evidence type="ECO:0000313" key="3">
    <source>
        <dbReference type="Proteomes" id="UP000317429"/>
    </source>
</evidence>
<feature type="region of interest" description="Disordered" evidence="1">
    <location>
        <begin position="116"/>
        <end position="135"/>
    </location>
</feature>
<dbReference type="AlphaFoldDB" id="A0A518DHL6"/>
<sequence>MTKQVCPNAPSQNVNGLRRGPCNPFGLLTPTHYSQEKKMIVSSCRYPNADPSPEARAETLVTTKEPWFKAMLVGQEVRDFVTGLLNACGVSAKNDALLLAIATAAAKDVVDAELGDPTEPLAEEGSAQDGVSVPPERNPRHLLIEIVQNAAGPEAQLKLLRHFLRSAMWAAATLSEDGPYAN</sequence>
<accession>A0A518DHL6</accession>